<dbReference type="Proteomes" id="UP000321168">
    <property type="component" value="Unassembled WGS sequence"/>
</dbReference>
<dbReference type="InterPro" id="IPR019734">
    <property type="entry name" value="TPR_rpt"/>
</dbReference>
<evidence type="ECO:0000256" key="1">
    <source>
        <dbReference type="ARBA" id="ARBA00022737"/>
    </source>
</evidence>
<dbReference type="AlphaFoldDB" id="A0A5C6US80"/>
<dbReference type="SMART" id="SM00028">
    <property type="entry name" value="TPR"/>
    <property type="match status" value="2"/>
</dbReference>
<evidence type="ECO:0000313" key="6">
    <source>
        <dbReference type="Proteomes" id="UP000321168"/>
    </source>
</evidence>
<evidence type="ECO:0000256" key="4">
    <source>
        <dbReference type="SAM" id="Phobius"/>
    </source>
</evidence>
<dbReference type="PANTHER" id="PTHR44943:SF8">
    <property type="entry name" value="TPR REPEAT-CONTAINING PROTEIN MJ0263"/>
    <property type="match status" value="1"/>
</dbReference>
<dbReference type="PROSITE" id="PS50005">
    <property type="entry name" value="TPR"/>
    <property type="match status" value="1"/>
</dbReference>
<dbReference type="PROSITE" id="PS50293">
    <property type="entry name" value="TPR_REGION"/>
    <property type="match status" value="1"/>
</dbReference>
<protein>
    <submittedName>
        <fullName evidence="5">Tetratricopeptide repeat protein</fullName>
    </submittedName>
</protein>
<accession>A0A5C6US80</accession>
<keyword evidence="4" id="KW-0812">Transmembrane</keyword>
<keyword evidence="4" id="KW-0472">Membrane</keyword>
<organism evidence="5 6">
    <name type="scientific">Luteibaculum oceani</name>
    <dbReference type="NCBI Taxonomy" id="1294296"/>
    <lineage>
        <taxon>Bacteria</taxon>
        <taxon>Pseudomonadati</taxon>
        <taxon>Bacteroidota</taxon>
        <taxon>Flavobacteriia</taxon>
        <taxon>Flavobacteriales</taxon>
        <taxon>Luteibaculaceae</taxon>
        <taxon>Luteibaculum</taxon>
    </lineage>
</organism>
<keyword evidence="6" id="KW-1185">Reference proteome</keyword>
<keyword evidence="4" id="KW-1133">Transmembrane helix</keyword>
<proteinExistence type="predicted"/>
<dbReference type="InterPro" id="IPR051685">
    <property type="entry name" value="Ycf3/AcsC/BcsC/TPR_MFPF"/>
</dbReference>
<feature type="transmembrane region" description="Helical" evidence="4">
    <location>
        <begin position="124"/>
        <end position="152"/>
    </location>
</feature>
<dbReference type="InterPro" id="IPR011990">
    <property type="entry name" value="TPR-like_helical_dom_sf"/>
</dbReference>
<evidence type="ECO:0000313" key="5">
    <source>
        <dbReference type="EMBL" id="TXC76183.1"/>
    </source>
</evidence>
<dbReference type="Gene3D" id="2.30.30.40">
    <property type="entry name" value="SH3 Domains"/>
    <property type="match status" value="1"/>
</dbReference>
<evidence type="ECO:0000256" key="2">
    <source>
        <dbReference type="ARBA" id="ARBA00022803"/>
    </source>
</evidence>
<keyword evidence="1" id="KW-0677">Repeat</keyword>
<reference evidence="5 6" key="1">
    <citation type="submission" date="2019-08" db="EMBL/GenBank/DDBJ databases">
        <title>Genome of Luteibaculum oceani JCM 18817.</title>
        <authorList>
            <person name="Bowman J.P."/>
        </authorList>
    </citation>
    <scope>NUCLEOTIDE SEQUENCE [LARGE SCALE GENOMIC DNA]</scope>
    <source>
        <strain evidence="5 6">JCM 18817</strain>
    </source>
</reference>
<dbReference type="SUPFAM" id="SSF48452">
    <property type="entry name" value="TPR-like"/>
    <property type="match status" value="1"/>
</dbReference>
<gene>
    <name evidence="5" type="ORF">FRX97_10550</name>
</gene>
<sequence length="253" mass="27966">MVREITSLVAFYLCLPLLFAGESADERFKEANDLYKTEEYSEAIKAYESLIEDQSNNVALFYNLGNSYYKTQNLGKAILYYEKALKLNPDYEKAAYNLKLANARVADRVESSPSIAFYNKWNKFLLSIGSGSFAFVAILFSVLIGLGIFLFITGKSVSSRKTGFALGIVSFIGFGLFVFLSISAATYTNRSPEGIILTKKVDIKTEPKADANTAFVLHEGAKVSISSNLDGWVEIKIANGNMGWIKSQDLGKI</sequence>
<dbReference type="EMBL" id="VORB01000010">
    <property type="protein sequence ID" value="TXC76183.1"/>
    <property type="molecule type" value="Genomic_DNA"/>
</dbReference>
<dbReference type="OrthoDB" id="9776208at2"/>
<dbReference type="PANTHER" id="PTHR44943">
    <property type="entry name" value="CELLULOSE SYNTHASE OPERON PROTEIN C"/>
    <property type="match status" value="1"/>
</dbReference>
<dbReference type="RefSeq" id="WP_147015185.1">
    <property type="nucleotide sequence ID" value="NZ_VORB01000010.1"/>
</dbReference>
<feature type="transmembrane region" description="Helical" evidence="4">
    <location>
        <begin position="164"/>
        <end position="187"/>
    </location>
</feature>
<name>A0A5C6US80_9FLAO</name>
<dbReference type="Gene3D" id="1.25.40.10">
    <property type="entry name" value="Tetratricopeptide repeat domain"/>
    <property type="match status" value="1"/>
</dbReference>
<comment type="caution">
    <text evidence="5">The sequence shown here is derived from an EMBL/GenBank/DDBJ whole genome shotgun (WGS) entry which is preliminary data.</text>
</comment>
<evidence type="ECO:0000256" key="3">
    <source>
        <dbReference type="PROSITE-ProRule" id="PRU00339"/>
    </source>
</evidence>
<keyword evidence="2 3" id="KW-0802">TPR repeat</keyword>
<feature type="repeat" description="TPR" evidence="3">
    <location>
        <begin position="58"/>
        <end position="91"/>
    </location>
</feature>
<dbReference type="Pfam" id="PF13432">
    <property type="entry name" value="TPR_16"/>
    <property type="match status" value="1"/>
</dbReference>